<sequence>MQALQRIFFRRPESRYRNDPPLTEHGKVCASMTAAGILRNKLPFKIIYCAPEMSSVQTANTVALAIKKTKIPIRIEPALSNWRGFIKPSNGPQYLESKEFYAKLGYSIDLEYKEFLKESEILQEESPRDFLQRKLDFYARIVDENAFDCVLIIGHAATVIMAADGNWNSKTQLLDIERSGFPCSVHGIHLGADGEHTHLSRPTLPFTPTLIDAQERAKKSELSEREKPKPKRRYVKSFGVSSNDTDSEEESSSQNSA</sequence>
<proteinExistence type="predicted"/>
<dbReference type="Proteomes" id="UP000887580">
    <property type="component" value="Unplaced"/>
</dbReference>
<evidence type="ECO:0000313" key="2">
    <source>
        <dbReference type="WBParaSite" id="PS1159_v2.g24058.t1"/>
    </source>
</evidence>
<protein>
    <submittedName>
        <fullName evidence="2">Uncharacterized protein</fullName>
    </submittedName>
</protein>
<dbReference type="WBParaSite" id="PS1159_v2.g24058.t1">
    <property type="protein sequence ID" value="PS1159_v2.g24058.t1"/>
    <property type="gene ID" value="PS1159_v2.g24058"/>
</dbReference>
<name>A0AC35G4U5_9BILA</name>
<reference evidence="2" key="1">
    <citation type="submission" date="2022-11" db="UniProtKB">
        <authorList>
            <consortium name="WormBaseParasite"/>
        </authorList>
    </citation>
    <scope>IDENTIFICATION</scope>
</reference>
<organism evidence="1 2">
    <name type="scientific">Panagrolaimus sp. PS1159</name>
    <dbReference type="NCBI Taxonomy" id="55785"/>
    <lineage>
        <taxon>Eukaryota</taxon>
        <taxon>Metazoa</taxon>
        <taxon>Ecdysozoa</taxon>
        <taxon>Nematoda</taxon>
        <taxon>Chromadorea</taxon>
        <taxon>Rhabditida</taxon>
        <taxon>Tylenchina</taxon>
        <taxon>Panagrolaimomorpha</taxon>
        <taxon>Panagrolaimoidea</taxon>
        <taxon>Panagrolaimidae</taxon>
        <taxon>Panagrolaimus</taxon>
    </lineage>
</organism>
<evidence type="ECO:0000313" key="1">
    <source>
        <dbReference type="Proteomes" id="UP000887580"/>
    </source>
</evidence>
<accession>A0AC35G4U5</accession>